<reference evidence="7 8" key="1">
    <citation type="submission" date="2020-08" db="EMBL/GenBank/DDBJ databases">
        <title>Genomic Encyclopedia of Type Strains, Phase IV (KMG-IV): sequencing the most valuable type-strain genomes for metagenomic binning, comparative biology and taxonomic classification.</title>
        <authorList>
            <person name="Goeker M."/>
        </authorList>
    </citation>
    <scope>NUCLEOTIDE SEQUENCE [LARGE SCALE GENOMIC DNA]</scope>
    <source>
        <strain evidence="7 8">DSM 17976</strain>
    </source>
</reference>
<dbReference type="CDD" id="cd07185">
    <property type="entry name" value="OmpA_C-like"/>
    <property type="match status" value="1"/>
</dbReference>
<dbReference type="Pfam" id="PF00691">
    <property type="entry name" value="OmpA"/>
    <property type="match status" value="1"/>
</dbReference>
<dbReference type="Gene3D" id="3.30.1330.60">
    <property type="entry name" value="OmpA-like domain"/>
    <property type="match status" value="1"/>
</dbReference>
<dbReference type="PANTHER" id="PTHR30329:SF21">
    <property type="entry name" value="LIPOPROTEIN YIAD-RELATED"/>
    <property type="match status" value="1"/>
</dbReference>
<dbReference type="Proteomes" id="UP000541352">
    <property type="component" value="Unassembled WGS sequence"/>
</dbReference>
<keyword evidence="3" id="KW-0998">Cell outer membrane</keyword>
<evidence type="ECO:0000256" key="3">
    <source>
        <dbReference type="ARBA" id="ARBA00023237"/>
    </source>
</evidence>
<evidence type="ECO:0000256" key="4">
    <source>
        <dbReference type="PROSITE-ProRule" id="PRU00473"/>
    </source>
</evidence>
<dbReference type="PROSITE" id="PS51123">
    <property type="entry name" value="OMPA_2"/>
    <property type="match status" value="1"/>
</dbReference>
<dbReference type="RefSeq" id="WP_122933911.1">
    <property type="nucleotide sequence ID" value="NZ_JACIBY010000006.1"/>
</dbReference>
<dbReference type="SUPFAM" id="SSF103088">
    <property type="entry name" value="OmpA-like"/>
    <property type="match status" value="1"/>
</dbReference>
<feature type="signal peptide" evidence="5">
    <location>
        <begin position="1"/>
        <end position="22"/>
    </location>
</feature>
<organism evidence="7 8">
    <name type="scientific">Runella defluvii</name>
    <dbReference type="NCBI Taxonomy" id="370973"/>
    <lineage>
        <taxon>Bacteria</taxon>
        <taxon>Pseudomonadati</taxon>
        <taxon>Bacteroidota</taxon>
        <taxon>Cytophagia</taxon>
        <taxon>Cytophagales</taxon>
        <taxon>Spirosomataceae</taxon>
        <taxon>Runella</taxon>
    </lineage>
</organism>
<keyword evidence="2 4" id="KW-0472">Membrane</keyword>
<evidence type="ECO:0000313" key="8">
    <source>
        <dbReference type="Proteomes" id="UP000541352"/>
    </source>
</evidence>
<protein>
    <submittedName>
        <fullName evidence="7">OOP family OmpA-OmpF porin</fullName>
    </submittedName>
</protein>
<dbReference type="PANTHER" id="PTHR30329">
    <property type="entry name" value="STATOR ELEMENT OF FLAGELLAR MOTOR COMPLEX"/>
    <property type="match status" value="1"/>
</dbReference>
<evidence type="ECO:0000313" key="7">
    <source>
        <dbReference type="EMBL" id="MBB3839139.1"/>
    </source>
</evidence>
<proteinExistence type="predicted"/>
<keyword evidence="5" id="KW-0732">Signal</keyword>
<dbReference type="AlphaFoldDB" id="A0A7W5ZLP6"/>
<sequence length="503" mass="56032">MKKVFLLVTFLVLGTCLLEAQAQYNPKAPYEGPYKMNTWSLGVYAGPSQFYGDLREYDFWPVGTNNFDSQSERGTMHVGLTLGKQLTYLFGARLDVGGGNLKGMKRRIYQSYFNANYFQADVAATVNLKGLLFGPTKMKRWKMDVYGGAGQIWFRSTAYQLGSGRLQRRSDDSPTLRNNITELNKKASAYTQEWVIPVGFTTSYELTKNLDLGLDFRLNNVNTEKLDATVGGDPSAIYDGGEGGRLYQGGTATSFLGTPKGNSALDKYGFFAISLTYKLGKNPLRVEKKNGKWAYDFNALDAGKGFYHLRYTDPKLLVKPPKILSLAEIDSIAKANKPKEIDPRLLIDTDNDGVSDYFDKEPNTPAGSIVTGAGQKIDFDKYVKDALPGMACSEIFANVLFDTDKAIIKPEFYDLLNKVVELMNKTQCRLQMAGHADRRASDRYNVALSERRVNAVKQYLSQAGLKDPNRIVVDAYGAFKPIADNGTVDGLKKNRRVELKLMP</sequence>
<evidence type="ECO:0000256" key="2">
    <source>
        <dbReference type="ARBA" id="ARBA00023136"/>
    </source>
</evidence>
<dbReference type="InterPro" id="IPR036737">
    <property type="entry name" value="OmpA-like_sf"/>
</dbReference>
<comment type="subcellular location">
    <subcellularLocation>
        <location evidence="1">Cell outer membrane</location>
    </subcellularLocation>
</comment>
<dbReference type="GO" id="GO:0009279">
    <property type="term" value="C:cell outer membrane"/>
    <property type="evidence" value="ECO:0007669"/>
    <property type="project" value="UniProtKB-SubCell"/>
</dbReference>
<dbReference type="PRINTS" id="PR01021">
    <property type="entry name" value="OMPADOMAIN"/>
</dbReference>
<dbReference type="InterPro" id="IPR006665">
    <property type="entry name" value="OmpA-like"/>
</dbReference>
<name>A0A7W5ZLP6_9BACT</name>
<feature type="domain" description="OmpA-like" evidence="6">
    <location>
        <begin position="388"/>
        <end position="503"/>
    </location>
</feature>
<dbReference type="EMBL" id="JACIBY010000006">
    <property type="protein sequence ID" value="MBB3839139.1"/>
    <property type="molecule type" value="Genomic_DNA"/>
</dbReference>
<feature type="chain" id="PRO_5031568595" evidence="5">
    <location>
        <begin position="23"/>
        <end position="503"/>
    </location>
</feature>
<dbReference type="InterPro" id="IPR050330">
    <property type="entry name" value="Bact_OuterMem_StrucFunc"/>
</dbReference>
<comment type="caution">
    <text evidence="7">The sequence shown here is derived from an EMBL/GenBank/DDBJ whole genome shotgun (WGS) entry which is preliminary data.</text>
</comment>
<evidence type="ECO:0000259" key="6">
    <source>
        <dbReference type="PROSITE" id="PS51123"/>
    </source>
</evidence>
<evidence type="ECO:0000256" key="1">
    <source>
        <dbReference type="ARBA" id="ARBA00004442"/>
    </source>
</evidence>
<evidence type="ECO:0000256" key="5">
    <source>
        <dbReference type="SAM" id="SignalP"/>
    </source>
</evidence>
<keyword evidence="8" id="KW-1185">Reference proteome</keyword>
<gene>
    <name evidence="7" type="ORF">FHS57_003145</name>
</gene>
<accession>A0A7W5ZLP6</accession>
<dbReference type="InterPro" id="IPR006664">
    <property type="entry name" value="OMP_bac"/>
</dbReference>